<dbReference type="Gene3D" id="6.10.200.10">
    <property type="entry name" value="Regulatory phage protein Cox"/>
    <property type="match status" value="1"/>
</dbReference>
<organism evidence="1 2">
    <name type="scientific">Arsenophonus nasoniae</name>
    <name type="common">son-killer infecting Nasonia vitripennis</name>
    <dbReference type="NCBI Taxonomy" id="638"/>
    <lineage>
        <taxon>Bacteria</taxon>
        <taxon>Pseudomonadati</taxon>
        <taxon>Pseudomonadota</taxon>
        <taxon>Gammaproteobacteria</taxon>
        <taxon>Enterobacterales</taxon>
        <taxon>Morganellaceae</taxon>
        <taxon>Arsenophonus</taxon>
    </lineage>
</organism>
<sequence length="89" mass="10674">MNSEINHQKYLLKAIPLNKFAELIGKSYDATRMMAKRGKLPVFNFYSQENGSRRKYEVWVNIAEFNRMIDALYDSRPKEQRDAWTLWLK</sequence>
<name>A0AA95K1G9_9GAMM</name>
<keyword evidence="1" id="KW-0238">DNA-binding</keyword>
<gene>
    <name evidence="1" type="ORF">QE207_04545</name>
</gene>
<evidence type="ECO:0000313" key="2">
    <source>
        <dbReference type="Proteomes" id="UP001177597"/>
    </source>
</evidence>
<dbReference type="InterPro" id="IPR038147">
    <property type="entry name" value="Cox_sf"/>
</dbReference>
<evidence type="ECO:0000313" key="1">
    <source>
        <dbReference type="EMBL" id="WGL95866.1"/>
    </source>
</evidence>
<dbReference type="Pfam" id="PF10743">
    <property type="entry name" value="Phage_Cox"/>
    <property type="match status" value="1"/>
</dbReference>
<proteinExistence type="predicted"/>
<dbReference type="InterPro" id="IPR019679">
    <property type="entry name" value="Phage_P2_Cox"/>
</dbReference>
<reference evidence="1" key="1">
    <citation type="submission" date="2023-04" db="EMBL/GenBank/DDBJ databases">
        <title>Genome dynamics across the evolutionary transition to endosymbiosis.</title>
        <authorList>
            <person name="Siozios S."/>
            <person name="Nadal-Jimenez P."/>
            <person name="Azagi T."/>
            <person name="Sprong H."/>
            <person name="Frost C.L."/>
            <person name="Parratt S.R."/>
            <person name="Taylor G."/>
            <person name="Brettell L."/>
            <person name="Lew K.C."/>
            <person name="Croft L."/>
            <person name="King K.C."/>
            <person name="Brockhurst M.A."/>
            <person name="Hypsa V."/>
            <person name="Novakova E."/>
            <person name="Darby A.C."/>
            <person name="Hurst G.D.D."/>
        </authorList>
    </citation>
    <scope>NUCLEOTIDE SEQUENCE</scope>
    <source>
        <strain evidence="1">AIh</strain>
    </source>
</reference>
<dbReference type="Proteomes" id="UP001177597">
    <property type="component" value="Chromosome"/>
</dbReference>
<dbReference type="RefSeq" id="WP_280629602.1">
    <property type="nucleotide sequence ID" value="NZ_CP123498.1"/>
</dbReference>
<accession>A0AA95K1G9</accession>
<protein>
    <submittedName>
        <fullName evidence="1">Cox family DNA-binding protein</fullName>
    </submittedName>
</protein>
<dbReference type="AlphaFoldDB" id="A0AA95K1G9"/>
<dbReference type="EMBL" id="CP123498">
    <property type="protein sequence ID" value="WGL95866.1"/>
    <property type="molecule type" value="Genomic_DNA"/>
</dbReference>
<dbReference type="GO" id="GO:0003677">
    <property type="term" value="F:DNA binding"/>
    <property type="evidence" value="ECO:0007669"/>
    <property type="project" value="UniProtKB-KW"/>
</dbReference>